<keyword evidence="2" id="KW-0812">Transmembrane</keyword>
<feature type="transmembrane region" description="Helical" evidence="2">
    <location>
        <begin position="110"/>
        <end position="131"/>
    </location>
</feature>
<keyword evidence="2" id="KW-1133">Transmembrane helix</keyword>
<accession>A0ABP6GQV1</accession>
<feature type="transmembrane region" description="Helical" evidence="2">
    <location>
        <begin position="45"/>
        <end position="66"/>
    </location>
</feature>
<feature type="region of interest" description="Disordered" evidence="1">
    <location>
        <begin position="138"/>
        <end position="162"/>
    </location>
</feature>
<comment type="caution">
    <text evidence="3">The sequence shown here is derived from an EMBL/GenBank/DDBJ whole genome shotgun (WGS) entry which is preliminary data.</text>
</comment>
<dbReference type="Proteomes" id="UP001501842">
    <property type="component" value="Unassembled WGS sequence"/>
</dbReference>
<reference evidence="4" key="1">
    <citation type="journal article" date="2019" name="Int. J. Syst. Evol. Microbiol.">
        <title>The Global Catalogue of Microorganisms (GCM) 10K type strain sequencing project: providing services to taxonomists for standard genome sequencing and annotation.</title>
        <authorList>
            <consortium name="The Broad Institute Genomics Platform"/>
            <consortium name="The Broad Institute Genome Sequencing Center for Infectious Disease"/>
            <person name="Wu L."/>
            <person name="Ma J."/>
        </authorList>
    </citation>
    <scope>NUCLEOTIDE SEQUENCE [LARGE SCALE GENOMIC DNA]</scope>
    <source>
        <strain evidence="4">JCM 8201</strain>
    </source>
</reference>
<dbReference type="RefSeq" id="WP_344451183.1">
    <property type="nucleotide sequence ID" value="NZ_BAAATZ010000012.1"/>
</dbReference>
<evidence type="ECO:0000313" key="3">
    <source>
        <dbReference type="EMBL" id="GAA2727091.1"/>
    </source>
</evidence>
<feature type="transmembrane region" description="Helical" evidence="2">
    <location>
        <begin position="73"/>
        <end position="90"/>
    </location>
</feature>
<evidence type="ECO:0000256" key="2">
    <source>
        <dbReference type="SAM" id="Phobius"/>
    </source>
</evidence>
<name>A0ABP6GQV1_9ACTN</name>
<evidence type="ECO:0000256" key="1">
    <source>
        <dbReference type="SAM" id="MobiDB-lite"/>
    </source>
</evidence>
<evidence type="ECO:0000313" key="4">
    <source>
        <dbReference type="Proteomes" id="UP001501842"/>
    </source>
</evidence>
<sequence length="162" mass="17500">MLIHLKKLGRGLLAALVFGVLCGAAVRLLMRFFTLISGQVSEFTWGGTAGIVFVAAVFYLPGALALSLLRGRWRLLGHVLVAATVAPHAVQAAAFRGDVLTFFWSTQRWAVYWTVHALYLAVLLACWYGIARMTRGRAAGKAPGDDERASDTVGGDPVLEKL</sequence>
<gene>
    <name evidence="3" type="ORF">GCM10010439_32050</name>
</gene>
<protein>
    <submittedName>
        <fullName evidence="3">Uncharacterized protein</fullName>
    </submittedName>
</protein>
<keyword evidence="2" id="KW-0472">Membrane</keyword>
<organism evidence="3 4">
    <name type="scientific">Actinocorallia aurantiaca</name>
    <dbReference type="NCBI Taxonomy" id="46204"/>
    <lineage>
        <taxon>Bacteria</taxon>
        <taxon>Bacillati</taxon>
        <taxon>Actinomycetota</taxon>
        <taxon>Actinomycetes</taxon>
        <taxon>Streptosporangiales</taxon>
        <taxon>Thermomonosporaceae</taxon>
        <taxon>Actinocorallia</taxon>
    </lineage>
</organism>
<dbReference type="EMBL" id="BAAATZ010000012">
    <property type="protein sequence ID" value="GAA2727091.1"/>
    <property type="molecule type" value="Genomic_DNA"/>
</dbReference>
<feature type="transmembrane region" description="Helical" evidence="2">
    <location>
        <begin position="12"/>
        <end position="33"/>
    </location>
</feature>
<keyword evidence="4" id="KW-1185">Reference proteome</keyword>
<proteinExistence type="predicted"/>